<dbReference type="Pfam" id="PF01522">
    <property type="entry name" value="Polysacc_deac_1"/>
    <property type="match status" value="1"/>
</dbReference>
<evidence type="ECO:0000313" key="5">
    <source>
        <dbReference type="EMBL" id="OGC82332.1"/>
    </source>
</evidence>
<dbReference type="EMBL" id="MEWR01000008">
    <property type="protein sequence ID" value="OGC82332.1"/>
    <property type="molecule type" value="Genomic_DNA"/>
</dbReference>
<reference evidence="5 6" key="1">
    <citation type="journal article" date="2016" name="Nat. Commun.">
        <title>Thousands of microbial genomes shed light on interconnected biogeochemical processes in an aquifer system.</title>
        <authorList>
            <person name="Anantharaman K."/>
            <person name="Brown C.T."/>
            <person name="Hug L.A."/>
            <person name="Sharon I."/>
            <person name="Castelle C.J."/>
            <person name="Probst A.J."/>
            <person name="Thomas B.C."/>
            <person name="Singh A."/>
            <person name="Wilkins M.J."/>
            <person name="Karaoz U."/>
            <person name="Brodie E.L."/>
            <person name="Williams K.H."/>
            <person name="Hubbard S.S."/>
            <person name="Banfield J.F."/>
        </authorList>
    </citation>
    <scope>NUCLEOTIDE SEQUENCE [LARGE SCALE GENOMIC DNA]</scope>
</reference>
<dbReference type="PANTHER" id="PTHR34216:SF3">
    <property type="entry name" value="POLY-BETA-1,6-N-ACETYL-D-GLUCOSAMINE N-DEACETYLASE"/>
    <property type="match status" value="1"/>
</dbReference>
<dbReference type="GO" id="GO:0005975">
    <property type="term" value="P:carbohydrate metabolic process"/>
    <property type="evidence" value="ECO:0007669"/>
    <property type="project" value="InterPro"/>
</dbReference>
<dbReference type="Proteomes" id="UP000177614">
    <property type="component" value="Unassembled WGS sequence"/>
</dbReference>
<comment type="caution">
    <text evidence="5">The sequence shown here is derived from an EMBL/GenBank/DDBJ whole genome shotgun (WGS) entry which is preliminary data.</text>
</comment>
<evidence type="ECO:0000256" key="2">
    <source>
        <dbReference type="ARBA" id="ARBA00022729"/>
    </source>
</evidence>
<evidence type="ECO:0000259" key="4">
    <source>
        <dbReference type="PROSITE" id="PS51677"/>
    </source>
</evidence>
<dbReference type="PROSITE" id="PS51677">
    <property type="entry name" value="NODB"/>
    <property type="match status" value="1"/>
</dbReference>
<dbReference type="PROSITE" id="PS51257">
    <property type="entry name" value="PROKAR_LIPOPROTEIN"/>
    <property type="match status" value="1"/>
</dbReference>
<dbReference type="InterPro" id="IPR002509">
    <property type="entry name" value="NODB_dom"/>
</dbReference>
<comment type="subcellular location">
    <subcellularLocation>
        <location evidence="1">Secreted</location>
    </subcellularLocation>
</comment>
<evidence type="ECO:0000313" key="6">
    <source>
        <dbReference type="Proteomes" id="UP000177614"/>
    </source>
</evidence>
<dbReference type="PANTHER" id="PTHR34216">
    <property type="match status" value="1"/>
</dbReference>
<keyword evidence="2 3" id="KW-0732">Signal</keyword>
<organism evidence="5 6">
    <name type="scientific">Candidatus Abawacabacteria bacterium RBG_16_42_10</name>
    <dbReference type="NCBI Taxonomy" id="1817814"/>
    <lineage>
        <taxon>Bacteria</taxon>
        <taxon>Candidatus Abawacaibacteriota</taxon>
    </lineage>
</organism>
<name>A0A1F4XKU2_9BACT</name>
<dbReference type="GO" id="GO:0016810">
    <property type="term" value="F:hydrolase activity, acting on carbon-nitrogen (but not peptide) bonds"/>
    <property type="evidence" value="ECO:0007669"/>
    <property type="project" value="InterPro"/>
</dbReference>
<proteinExistence type="predicted"/>
<sequence length="290" mass="32536">MKKIFLPFFILILAGCSVTITMPNSGIVPVSTSTGALFSPTPTPHSVLNQTSVPRQSFSPPTVTASGSLSFRIPILMYHHIGTYPANADSTRKNLTVSTTTFEEHLKILQKKNYKAITLYDVQEFIKGDKQLPQKPIMLTFDDGYDDNFSEALPLLDQYGQKAVFYIATDLVGNDGYMTWEHVENLKERGHEIGSHTRTHADLKLISGNDKKLQDEVVKAKHILESKKLGPIISFCYPSGSYNEKVVDLVEEYYEFARTTKPGIFTQNSRRGELPTLRMQEGVDLNTLLQ</sequence>
<evidence type="ECO:0000256" key="1">
    <source>
        <dbReference type="ARBA" id="ARBA00004613"/>
    </source>
</evidence>
<feature type="signal peptide" evidence="3">
    <location>
        <begin position="1"/>
        <end position="19"/>
    </location>
</feature>
<dbReference type="GO" id="GO:0005576">
    <property type="term" value="C:extracellular region"/>
    <property type="evidence" value="ECO:0007669"/>
    <property type="project" value="UniProtKB-SubCell"/>
</dbReference>
<dbReference type="InterPro" id="IPR011330">
    <property type="entry name" value="Glyco_hydro/deAcase_b/a-brl"/>
</dbReference>
<gene>
    <name evidence="5" type="ORF">A2V81_02250</name>
</gene>
<dbReference type="SUPFAM" id="SSF88713">
    <property type="entry name" value="Glycoside hydrolase/deacetylase"/>
    <property type="match status" value="1"/>
</dbReference>
<evidence type="ECO:0000256" key="3">
    <source>
        <dbReference type="SAM" id="SignalP"/>
    </source>
</evidence>
<dbReference type="CDD" id="cd10918">
    <property type="entry name" value="CE4_NodB_like_5s_6s"/>
    <property type="match status" value="1"/>
</dbReference>
<dbReference type="STRING" id="1817814.A2V81_02250"/>
<accession>A0A1F4XKU2</accession>
<dbReference type="AlphaFoldDB" id="A0A1F4XKU2"/>
<dbReference type="InterPro" id="IPR051398">
    <property type="entry name" value="Polysacch_Deacetylase"/>
</dbReference>
<dbReference type="Gene3D" id="3.20.20.370">
    <property type="entry name" value="Glycoside hydrolase/deacetylase"/>
    <property type="match status" value="1"/>
</dbReference>
<protein>
    <recommendedName>
        <fullName evidence="4">NodB homology domain-containing protein</fullName>
    </recommendedName>
</protein>
<feature type="chain" id="PRO_5009515394" description="NodB homology domain-containing protein" evidence="3">
    <location>
        <begin position="20"/>
        <end position="290"/>
    </location>
</feature>
<feature type="domain" description="NodB homology" evidence="4">
    <location>
        <begin position="135"/>
        <end position="290"/>
    </location>
</feature>